<dbReference type="Pfam" id="PF11719">
    <property type="entry name" value="Drc1-Sld2"/>
    <property type="match status" value="1"/>
</dbReference>
<feature type="compositionally biased region" description="Basic and acidic residues" evidence="8">
    <location>
        <begin position="362"/>
        <end position="379"/>
    </location>
</feature>
<dbReference type="GO" id="GO:0006270">
    <property type="term" value="P:DNA replication initiation"/>
    <property type="evidence" value="ECO:0007669"/>
    <property type="project" value="UniProtKB-UniRule"/>
</dbReference>
<feature type="compositionally biased region" description="Low complexity" evidence="8">
    <location>
        <begin position="133"/>
        <end position="153"/>
    </location>
</feature>
<comment type="similarity">
    <text evidence="2 7">Belongs to the SLD2 family.</text>
</comment>
<evidence type="ECO:0000313" key="10">
    <source>
        <dbReference type="Proteomes" id="UP000015241"/>
    </source>
</evidence>
<dbReference type="AlphaFoldDB" id="S8EL45"/>
<dbReference type="PANTHER" id="PTHR28124">
    <property type="entry name" value="DNA REPLICATION REGULATOR SLD2"/>
    <property type="match status" value="1"/>
</dbReference>
<evidence type="ECO:0000256" key="2">
    <source>
        <dbReference type="ARBA" id="ARBA00007276"/>
    </source>
</evidence>
<dbReference type="CDD" id="cd22289">
    <property type="entry name" value="RecQL4_SLD2_NTD"/>
    <property type="match status" value="1"/>
</dbReference>
<feature type="region of interest" description="Disordered" evidence="8">
    <location>
        <begin position="49"/>
        <end position="231"/>
    </location>
</feature>
<feature type="compositionally biased region" description="Low complexity" evidence="8">
    <location>
        <begin position="272"/>
        <end position="290"/>
    </location>
</feature>
<feature type="compositionally biased region" description="Low complexity" evidence="8">
    <location>
        <begin position="58"/>
        <end position="81"/>
    </location>
</feature>
<dbReference type="InParanoid" id="S8EL45"/>
<dbReference type="STRING" id="743788.S8EL45"/>
<dbReference type="GO" id="GO:0031261">
    <property type="term" value="C:DNA replication preinitiation complex"/>
    <property type="evidence" value="ECO:0007669"/>
    <property type="project" value="TreeGrafter"/>
</dbReference>
<keyword evidence="10" id="KW-1185">Reference proteome</keyword>
<accession>S8EL45</accession>
<reference evidence="9 10" key="1">
    <citation type="journal article" date="2012" name="Science">
        <title>The Paleozoic origin of enzymatic lignin decomposition reconstructed from 31 fungal genomes.</title>
        <authorList>
            <person name="Floudas D."/>
            <person name="Binder M."/>
            <person name="Riley R."/>
            <person name="Barry K."/>
            <person name="Blanchette R.A."/>
            <person name="Henrissat B."/>
            <person name="Martinez A.T."/>
            <person name="Otillar R."/>
            <person name="Spatafora J.W."/>
            <person name="Yadav J.S."/>
            <person name="Aerts A."/>
            <person name="Benoit I."/>
            <person name="Boyd A."/>
            <person name="Carlson A."/>
            <person name="Copeland A."/>
            <person name="Coutinho P.M."/>
            <person name="de Vries R.P."/>
            <person name="Ferreira P."/>
            <person name="Findley K."/>
            <person name="Foster B."/>
            <person name="Gaskell J."/>
            <person name="Glotzer D."/>
            <person name="Gorecki P."/>
            <person name="Heitman J."/>
            <person name="Hesse C."/>
            <person name="Hori C."/>
            <person name="Igarashi K."/>
            <person name="Jurgens J.A."/>
            <person name="Kallen N."/>
            <person name="Kersten P."/>
            <person name="Kohler A."/>
            <person name="Kuees U."/>
            <person name="Kumar T.K.A."/>
            <person name="Kuo A."/>
            <person name="LaButti K."/>
            <person name="Larrondo L.F."/>
            <person name="Lindquist E."/>
            <person name="Ling A."/>
            <person name="Lombard V."/>
            <person name="Lucas S."/>
            <person name="Lundell T."/>
            <person name="Martin R."/>
            <person name="McLaughlin D.J."/>
            <person name="Morgenstern I."/>
            <person name="Morin E."/>
            <person name="Murat C."/>
            <person name="Nagy L.G."/>
            <person name="Nolan M."/>
            <person name="Ohm R.A."/>
            <person name="Patyshakuliyeva A."/>
            <person name="Rokas A."/>
            <person name="Ruiz-Duenas F.J."/>
            <person name="Sabat G."/>
            <person name="Salamov A."/>
            <person name="Samejima M."/>
            <person name="Schmutz J."/>
            <person name="Slot J.C."/>
            <person name="St John F."/>
            <person name="Stenlid J."/>
            <person name="Sun H."/>
            <person name="Sun S."/>
            <person name="Syed K."/>
            <person name="Tsang A."/>
            <person name="Wiebenga A."/>
            <person name="Young D."/>
            <person name="Pisabarro A."/>
            <person name="Eastwood D.C."/>
            <person name="Martin F."/>
            <person name="Cullen D."/>
            <person name="Grigoriev I.V."/>
            <person name="Hibbett D.S."/>
        </authorList>
    </citation>
    <scope>NUCLEOTIDE SEQUENCE</scope>
    <source>
        <strain evidence="10">FP-58527</strain>
    </source>
</reference>
<evidence type="ECO:0000256" key="6">
    <source>
        <dbReference type="ARBA" id="ARBA00023306"/>
    </source>
</evidence>
<dbReference type="GO" id="GO:0003688">
    <property type="term" value="F:DNA replication origin binding"/>
    <property type="evidence" value="ECO:0007669"/>
    <property type="project" value="TreeGrafter"/>
</dbReference>
<comment type="function">
    <text evidence="7">Has a role in the initiation of DNA replication. Required at S-phase checkpoint.</text>
</comment>
<organism evidence="9 10">
    <name type="scientific">Fomitopsis schrenkii</name>
    <name type="common">Brown rot fungus</name>
    <dbReference type="NCBI Taxonomy" id="2126942"/>
    <lineage>
        <taxon>Eukaryota</taxon>
        <taxon>Fungi</taxon>
        <taxon>Dikarya</taxon>
        <taxon>Basidiomycota</taxon>
        <taxon>Agaricomycotina</taxon>
        <taxon>Agaricomycetes</taxon>
        <taxon>Polyporales</taxon>
        <taxon>Fomitopsis</taxon>
    </lineage>
</organism>
<keyword evidence="5 7" id="KW-0539">Nucleus</keyword>
<dbReference type="OrthoDB" id="8775810at2759"/>
<evidence type="ECO:0000256" key="1">
    <source>
        <dbReference type="ARBA" id="ARBA00004123"/>
    </source>
</evidence>
<keyword evidence="6 7" id="KW-0131">Cell cycle</keyword>
<dbReference type="Proteomes" id="UP000015241">
    <property type="component" value="Unassembled WGS sequence"/>
</dbReference>
<dbReference type="GO" id="GO:0003697">
    <property type="term" value="F:single-stranded DNA binding"/>
    <property type="evidence" value="ECO:0007669"/>
    <property type="project" value="TreeGrafter"/>
</dbReference>
<gene>
    <name evidence="9" type="ORF">FOMPIDRAFT_127613</name>
</gene>
<dbReference type="Gene3D" id="1.10.10.1460">
    <property type="match status" value="1"/>
</dbReference>
<dbReference type="EMBL" id="KE504128">
    <property type="protein sequence ID" value="EPT04054.1"/>
    <property type="molecule type" value="Genomic_DNA"/>
</dbReference>
<name>S8EL45_FOMSC</name>
<protein>
    <recommendedName>
        <fullName evidence="3 7">DNA replication regulator SLD2</fullName>
    </recommendedName>
</protein>
<dbReference type="InterPro" id="IPR040203">
    <property type="entry name" value="Sld2"/>
</dbReference>
<feature type="region of interest" description="Disordered" evidence="8">
    <location>
        <begin position="268"/>
        <end position="316"/>
    </location>
</feature>
<dbReference type="HOGENOM" id="CLU_035050_0_0_1"/>
<feature type="region of interest" description="Disordered" evidence="8">
    <location>
        <begin position="590"/>
        <end position="621"/>
    </location>
</feature>
<dbReference type="eggNOG" id="ENOG502SCF7">
    <property type="taxonomic scope" value="Eukaryota"/>
</dbReference>
<comment type="subcellular location">
    <subcellularLocation>
        <location evidence="1 7">Nucleus</location>
    </subcellularLocation>
</comment>
<feature type="region of interest" description="Disordered" evidence="8">
    <location>
        <begin position="356"/>
        <end position="533"/>
    </location>
</feature>
<evidence type="ECO:0000313" key="9">
    <source>
        <dbReference type="EMBL" id="EPT04054.1"/>
    </source>
</evidence>
<dbReference type="InterPro" id="IPR021110">
    <property type="entry name" value="DNA_rep_checkpnt_protein"/>
</dbReference>
<proteinExistence type="inferred from homology"/>
<evidence type="ECO:0000256" key="5">
    <source>
        <dbReference type="ARBA" id="ARBA00023242"/>
    </source>
</evidence>
<dbReference type="GO" id="GO:0000727">
    <property type="term" value="P:double-strand break repair via break-induced replication"/>
    <property type="evidence" value="ECO:0007669"/>
    <property type="project" value="TreeGrafter"/>
</dbReference>
<evidence type="ECO:0000256" key="4">
    <source>
        <dbReference type="ARBA" id="ARBA00022705"/>
    </source>
</evidence>
<dbReference type="PANTHER" id="PTHR28124:SF1">
    <property type="entry name" value="DNA REPLICATION REGULATOR SLD2"/>
    <property type="match status" value="1"/>
</dbReference>
<feature type="compositionally biased region" description="Acidic residues" evidence="8">
    <location>
        <begin position="478"/>
        <end position="487"/>
    </location>
</feature>
<keyword evidence="4 7" id="KW-0235">DNA replication</keyword>
<dbReference type="GO" id="GO:1902977">
    <property type="term" value="P:mitotic DNA replication preinitiation complex assembly"/>
    <property type="evidence" value="ECO:0007669"/>
    <property type="project" value="TreeGrafter"/>
</dbReference>
<evidence type="ECO:0000256" key="8">
    <source>
        <dbReference type="SAM" id="MobiDB-lite"/>
    </source>
</evidence>
<sequence>MDVAALRAELKTWERDFRRNHSRNPTIDEIKDQPAIAAKYKLYKSLSKSVQSATIAKSSSTRPNTPPRSQSRPTTHTSSSSFLPKARAVKVDPPTQTTNPFSPIKRKPRSAYPDPPPVDSSNKLSEHAPHLNPFTTPTKTKSSSKPKPSAPRRSPSPDPFPLIQPTQTFLSPQAAVRTPSSKSAVTRARKRLRGEPVSPSPVKDKRARVGSQRALNFSSTLLDSDDEDTRLSHADGAADETFLEATPMKPPTGGKSFRVLFDEVLPTPQDASRQPTTRTLSRTTSTAPRPNVFSNKRARTRAMSPSSSEDDIDSNGWANGTKLQSLITSANGFHAVKKPAAQQMLLNGRGRTLPVAVLPARDNLRTEKGPRVGPRDPTRGGKTPSGSADAISVGRSTGKRPRSDSRDASTGGDGADGSSETKKIDHVLFLPPSPPRPEDSRFKASNAFDKGKGKASAAAFSRKKARLLEQLGGKDAGDDSEDSEEDEDHVKLREHSWNAPRRQTAIVGDELDDPDFQWPARPLHGPNSPSLGPVQIEEGVVEVNLREDLKRILALSPERRTEEEERRMANAVLYGRREGHCDAKGVEVWDVGEMSEGAEGIRGDGEDDWEGEPVPWEVGEL</sequence>
<evidence type="ECO:0000256" key="3">
    <source>
        <dbReference type="ARBA" id="ARBA00018363"/>
    </source>
</evidence>
<evidence type="ECO:0000256" key="7">
    <source>
        <dbReference type="RuleBase" id="RU367067"/>
    </source>
</evidence>